<evidence type="ECO:0000256" key="7">
    <source>
        <dbReference type="ARBA" id="ARBA00022842"/>
    </source>
</evidence>
<evidence type="ECO:0000259" key="11">
    <source>
        <dbReference type="PROSITE" id="PS50975"/>
    </source>
</evidence>
<evidence type="ECO:0000256" key="8">
    <source>
        <dbReference type="ARBA" id="ARBA00022917"/>
    </source>
</evidence>
<keyword evidence="5 10" id="KW-0547">Nucleotide-binding</keyword>
<dbReference type="InterPro" id="IPR013651">
    <property type="entry name" value="ATP-grasp_RimK-type"/>
</dbReference>
<dbReference type="GO" id="GO:0018169">
    <property type="term" value="F:ribosomal S6-glutamic acid ligase activity"/>
    <property type="evidence" value="ECO:0007669"/>
    <property type="project" value="TreeGrafter"/>
</dbReference>
<keyword evidence="4" id="KW-0479">Metal-binding</keyword>
<dbReference type="SUPFAM" id="SSF56059">
    <property type="entry name" value="Glutathione synthetase ATP-binding domain-like"/>
    <property type="match status" value="1"/>
</dbReference>
<dbReference type="FunFam" id="3.30.470.20:FF:000058">
    <property type="entry name" value="Alpha-aminoadipate--LysW ligase LysX protein"/>
    <property type="match status" value="1"/>
</dbReference>
<evidence type="ECO:0000256" key="9">
    <source>
        <dbReference type="ARBA" id="ARBA00023211"/>
    </source>
</evidence>
<dbReference type="Gene3D" id="3.30.470.20">
    <property type="entry name" value="ATP-grasp fold, B domain"/>
    <property type="match status" value="1"/>
</dbReference>
<keyword evidence="7" id="KW-0460">Magnesium</keyword>
<dbReference type="GO" id="GO:0009432">
    <property type="term" value="P:SOS response"/>
    <property type="evidence" value="ECO:0007669"/>
    <property type="project" value="TreeGrafter"/>
</dbReference>
<keyword evidence="14" id="KW-1185">Reference proteome</keyword>
<dbReference type="InterPro" id="IPR011761">
    <property type="entry name" value="ATP-grasp"/>
</dbReference>
<comment type="cofactor">
    <cofactor evidence="1">
        <name>Mn(2+)</name>
        <dbReference type="ChEBI" id="CHEBI:29035"/>
    </cofactor>
</comment>
<keyword evidence="9" id="KW-0464">Manganese</keyword>
<dbReference type="GO" id="GO:0005737">
    <property type="term" value="C:cytoplasm"/>
    <property type="evidence" value="ECO:0007669"/>
    <property type="project" value="TreeGrafter"/>
</dbReference>
<dbReference type="Gene3D" id="3.40.50.20">
    <property type="match status" value="1"/>
</dbReference>
<dbReference type="NCBIfam" id="TIGR00768">
    <property type="entry name" value="rimK_fam"/>
    <property type="match status" value="1"/>
</dbReference>
<evidence type="ECO:0000256" key="10">
    <source>
        <dbReference type="PROSITE-ProRule" id="PRU00409"/>
    </source>
</evidence>
<feature type="domain" description="RCK C-terminal" evidence="12">
    <location>
        <begin position="330"/>
        <end position="414"/>
    </location>
</feature>
<dbReference type="PANTHER" id="PTHR21621:SF0">
    <property type="entry name" value="BETA-CITRYLGLUTAMATE SYNTHASE B-RELATED"/>
    <property type="match status" value="1"/>
</dbReference>
<dbReference type="GO" id="GO:0008324">
    <property type="term" value="F:monoatomic cation transmembrane transporter activity"/>
    <property type="evidence" value="ECO:0007669"/>
    <property type="project" value="InterPro"/>
</dbReference>
<dbReference type="Gene3D" id="3.30.70.1450">
    <property type="entry name" value="Regulator of K+ conductance, C-terminal domain"/>
    <property type="match status" value="1"/>
</dbReference>
<proteinExistence type="predicted"/>
<dbReference type="Pfam" id="PF02080">
    <property type="entry name" value="TrkA_C"/>
    <property type="match status" value="1"/>
</dbReference>
<evidence type="ECO:0000256" key="1">
    <source>
        <dbReference type="ARBA" id="ARBA00001936"/>
    </source>
</evidence>
<feature type="domain" description="ATP-grasp" evidence="11">
    <location>
        <begin position="138"/>
        <end position="321"/>
    </location>
</feature>
<keyword evidence="8" id="KW-0648">Protein biosynthesis</keyword>
<dbReference type="Pfam" id="PF18030">
    <property type="entry name" value="Rimk_N"/>
    <property type="match status" value="1"/>
</dbReference>
<evidence type="ECO:0000256" key="3">
    <source>
        <dbReference type="ARBA" id="ARBA00022598"/>
    </source>
</evidence>
<dbReference type="AlphaFoldDB" id="A0A5C6CN79"/>
<protein>
    <submittedName>
        <fullName evidence="13">Ribosomal protein S6 modification protein</fullName>
    </submittedName>
</protein>
<dbReference type="GO" id="GO:0046872">
    <property type="term" value="F:metal ion binding"/>
    <property type="evidence" value="ECO:0007669"/>
    <property type="project" value="UniProtKB-KW"/>
</dbReference>
<gene>
    <name evidence="13" type="primary">rimK_1</name>
    <name evidence="13" type="ORF">Pla52o_13540</name>
</gene>
<evidence type="ECO:0000256" key="6">
    <source>
        <dbReference type="ARBA" id="ARBA00022840"/>
    </source>
</evidence>
<dbReference type="PROSITE" id="PS51202">
    <property type="entry name" value="RCK_C"/>
    <property type="match status" value="1"/>
</dbReference>
<dbReference type="PROSITE" id="PS50975">
    <property type="entry name" value="ATP_GRASP"/>
    <property type="match status" value="1"/>
</dbReference>
<sequence>MLFVHRLAAKVRMQANNATPRHVPILSFAKAIAVMNLGIISCAPRCYSTRRLMAAAKERGYKASVVNTLKCSIDLQPGKPDLYYKGKPLGGFDAMIPRIGASITYFGTAVVRQLEQMNVFVANSSAGIANSRDKLRSLQMLSRHHIGMPRTTFVRDRGDVIPAIQRIGGAPVIIKLLEGTQGVGVILADTIKVAEAIIETLQTAKQNVLVQSFVAESKGRDVRAFVVGDRVIGAMRRVAQGDEFRSNVHRGGLVEAVELDDEYRETAIRASQIMGLRVAGVDMLEGKNGPQVMEVNSSPGLEGIERATKMDIAGAIIEYCAAHVDFPEMDIRQRLTVSRGYGVCELVVPEGSHFVGMTITDGEFIDRDINVLTLYRGKTVIPNPKHSRMLEAGDRLLCFGKQEAMKDLVPKKTRKKRAPVVRSLDPAMIDEASAPPTYQ</sequence>
<evidence type="ECO:0000259" key="12">
    <source>
        <dbReference type="PROSITE" id="PS51202"/>
    </source>
</evidence>
<dbReference type="Gene3D" id="3.30.1490.20">
    <property type="entry name" value="ATP-grasp fold, A domain"/>
    <property type="match status" value="1"/>
</dbReference>
<dbReference type="InterPro" id="IPR006037">
    <property type="entry name" value="RCK_C"/>
</dbReference>
<organism evidence="13 14">
    <name type="scientific">Novipirellula galeiformis</name>
    <dbReference type="NCBI Taxonomy" id="2528004"/>
    <lineage>
        <taxon>Bacteria</taxon>
        <taxon>Pseudomonadati</taxon>
        <taxon>Planctomycetota</taxon>
        <taxon>Planctomycetia</taxon>
        <taxon>Pirellulales</taxon>
        <taxon>Pirellulaceae</taxon>
        <taxon>Novipirellula</taxon>
    </lineage>
</organism>
<dbReference type="GO" id="GO:0006813">
    <property type="term" value="P:potassium ion transport"/>
    <property type="evidence" value="ECO:0007669"/>
    <property type="project" value="InterPro"/>
</dbReference>
<evidence type="ECO:0000256" key="5">
    <source>
        <dbReference type="ARBA" id="ARBA00022741"/>
    </source>
</evidence>
<comment type="cofactor">
    <cofactor evidence="2">
        <name>Mg(2+)</name>
        <dbReference type="ChEBI" id="CHEBI:18420"/>
    </cofactor>
</comment>
<name>A0A5C6CN79_9BACT</name>
<dbReference type="Pfam" id="PF08443">
    <property type="entry name" value="RimK"/>
    <property type="match status" value="1"/>
</dbReference>
<dbReference type="InterPro" id="IPR004666">
    <property type="entry name" value="Rp_bS6_RimK/Lys_biosynth_LsyX"/>
</dbReference>
<dbReference type="InterPro" id="IPR013815">
    <property type="entry name" value="ATP_grasp_subdomain_1"/>
</dbReference>
<dbReference type="GO" id="GO:0006412">
    <property type="term" value="P:translation"/>
    <property type="evidence" value="ECO:0007669"/>
    <property type="project" value="UniProtKB-KW"/>
</dbReference>
<keyword evidence="6 10" id="KW-0067">ATP-binding</keyword>
<dbReference type="GO" id="GO:0005524">
    <property type="term" value="F:ATP binding"/>
    <property type="evidence" value="ECO:0007669"/>
    <property type="project" value="UniProtKB-UniRule"/>
</dbReference>
<evidence type="ECO:0000256" key="2">
    <source>
        <dbReference type="ARBA" id="ARBA00001946"/>
    </source>
</evidence>
<keyword evidence="3" id="KW-0436">Ligase</keyword>
<evidence type="ECO:0000256" key="4">
    <source>
        <dbReference type="ARBA" id="ARBA00022723"/>
    </source>
</evidence>
<comment type="caution">
    <text evidence="13">The sequence shown here is derived from an EMBL/GenBank/DDBJ whole genome shotgun (WGS) entry which is preliminary data.</text>
</comment>
<reference evidence="13 14" key="1">
    <citation type="submission" date="2019-02" db="EMBL/GenBank/DDBJ databases">
        <title>Deep-cultivation of Planctomycetes and their phenomic and genomic characterization uncovers novel biology.</title>
        <authorList>
            <person name="Wiegand S."/>
            <person name="Jogler M."/>
            <person name="Boedeker C."/>
            <person name="Pinto D."/>
            <person name="Vollmers J."/>
            <person name="Rivas-Marin E."/>
            <person name="Kohn T."/>
            <person name="Peeters S.H."/>
            <person name="Heuer A."/>
            <person name="Rast P."/>
            <person name="Oberbeckmann S."/>
            <person name="Bunk B."/>
            <person name="Jeske O."/>
            <person name="Meyerdierks A."/>
            <person name="Storesund J.E."/>
            <person name="Kallscheuer N."/>
            <person name="Luecker S."/>
            <person name="Lage O.M."/>
            <person name="Pohl T."/>
            <person name="Merkel B.J."/>
            <person name="Hornburger P."/>
            <person name="Mueller R.-W."/>
            <person name="Bruemmer F."/>
            <person name="Labrenz M."/>
            <person name="Spormann A.M."/>
            <person name="Op Den Camp H."/>
            <person name="Overmann J."/>
            <person name="Amann R."/>
            <person name="Jetten M.S.M."/>
            <person name="Mascher T."/>
            <person name="Medema M.H."/>
            <person name="Devos D.P."/>
            <person name="Kaster A.-K."/>
            <person name="Ovreas L."/>
            <person name="Rohde M."/>
            <person name="Galperin M.Y."/>
            <person name="Jogler C."/>
        </authorList>
    </citation>
    <scope>NUCLEOTIDE SEQUENCE [LARGE SCALE GENOMIC DNA]</scope>
    <source>
        <strain evidence="13 14">Pla52o</strain>
    </source>
</reference>
<dbReference type="Proteomes" id="UP000316304">
    <property type="component" value="Unassembled WGS sequence"/>
</dbReference>
<dbReference type="EMBL" id="SJPT01000002">
    <property type="protein sequence ID" value="TWU25057.1"/>
    <property type="molecule type" value="Genomic_DNA"/>
</dbReference>
<dbReference type="InterPro" id="IPR036721">
    <property type="entry name" value="RCK_C_sf"/>
</dbReference>
<accession>A0A5C6CN79</accession>
<dbReference type="PANTHER" id="PTHR21621">
    <property type="entry name" value="RIBOSOMAL PROTEIN S6 MODIFICATION PROTEIN"/>
    <property type="match status" value="1"/>
</dbReference>
<dbReference type="SUPFAM" id="SSF116726">
    <property type="entry name" value="TrkA C-terminal domain-like"/>
    <property type="match status" value="1"/>
</dbReference>
<dbReference type="InterPro" id="IPR041107">
    <property type="entry name" value="Rimk_N"/>
</dbReference>
<evidence type="ECO:0000313" key="13">
    <source>
        <dbReference type="EMBL" id="TWU25057.1"/>
    </source>
</evidence>
<evidence type="ECO:0000313" key="14">
    <source>
        <dbReference type="Proteomes" id="UP000316304"/>
    </source>
</evidence>